<evidence type="ECO:0000313" key="2">
    <source>
        <dbReference type="Proteomes" id="UP001307168"/>
    </source>
</evidence>
<name>A0AAW9N4B2_9BACI</name>
<organism evidence="1 2">
    <name type="scientific">Peribacillus castrilensis</name>
    <dbReference type="NCBI Taxonomy" id="2897690"/>
    <lineage>
        <taxon>Bacteria</taxon>
        <taxon>Bacillati</taxon>
        <taxon>Bacillota</taxon>
        <taxon>Bacilli</taxon>
        <taxon>Bacillales</taxon>
        <taxon>Bacillaceae</taxon>
        <taxon>Peribacillus</taxon>
    </lineage>
</organism>
<dbReference type="EMBL" id="JARNBH010000002">
    <property type="protein sequence ID" value="MEC0271721.1"/>
    <property type="molecule type" value="Genomic_DNA"/>
</dbReference>
<evidence type="ECO:0000313" key="1">
    <source>
        <dbReference type="EMBL" id="MEC0271721.1"/>
    </source>
</evidence>
<sequence>MEEKVENNRKSLAAIGSFFAGLPKQSPHPFSDEGFLFIREVSSTKYLCHFLCAISHKWQR</sequence>
<protein>
    <submittedName>
        <fullName evidence="1">Uncharacterized protein</fullName>
    </submittedName>
</protein>
<keyword evidence="2" id="KW-1185">Reference proteome</keyword>
<proteinExistence type="predicted"/>
<dbReference type="Proteomes" id="UP001307168">
    <property type="component" value="Unassembled WGS sequence"/>
</dbReference>
<gene>
    <name evidence="1" type="ORF">P4706_01315</name>
</gene>
<accession>A0AAW9N4B2</accession>
<dbReference type="RefSeq" id="WP_134782677.1">
    <property type="nucleotide sequence ID" value="NZ_JARNBG010000004.1"/>
</dbReference>
<comment type="caution">
    <text evidence="1">The sequence shown here is derived from an EMBL/GenBank/DDBJ whole genome shotgun (WGS) entry which is preliminary data.</text>
</comment>
<reference evidence="1 2" key="1">
    <citation type="submission" date="2023-03" db="EMBL/GenBank/DDBJ databases">
        <title>Bacillus Genome Sequencing.</title>
        <authorList>
            <person name="Dunlap C."/>
        </authorList>
    </citation>
    <scope>NUCLEOTIDE SEQUENCE [LARGE SCALE GENOMIC DNA]</scope>
    <source>
        <strain evidence="1 2">B-41290</strain>
    </source>
</reference>
<dbReference type="AlphaFoldDB" id="A0AAW9N4B2"/>